<reference evidence="1 2" key="1">
    <citation type="submission" date="2019-12" db="EMBL/GenBank/DDBJ databases">
        <title>Salinicoccus cyprini sp. nov., isolated from gastro-intestinal tract of mirror carp, Cyprinus carpio var. specularis, collected from Gobind Sagar Reservoir, Himachal Pradesh, India.</title>
        <authorList>
            <person name="Talwar C."/>
            <person name="Singh A.K."/>
            <person name="Lal R."/>
            <person name="Negi R.K."/>
        </authorList>
    </citation>
    <scope>NUCLEOTIDE SEQUENCE [LARGE SCALE GENOMIC DNA]</scope>
    <source>
        <strain evidence="1 2">J-82</strain>
    </source>
</reference>
<keyword evidence="2" id="KW-1185">Reference proteome</keyword>
<dbReference type="RefSeq" id="WP_160652972.1">
    <property type="nucleotide sequence ID" value="NZ_JBHRWU010000001.1"/>
</dbReference>
<name>A0A6N8TXR9_9STAP</name>
<dbReference type="Proteomes" id="UP000436284">
    <property type="component" value="Unassembled WGS sequence"/>
</dbReference>
<evidence type="ECO:0000313" key="1">
    <source>
        <dbReference type="EMBL" id="MXQ50453.1"/>
    </source>
</evidence>
<gene>
    <name evidence="1" type="ORF">GQ671_03935</name>
</gene>
<dbReference type="EMBL" id="WUUK01000001">
    <property type="protein sequence ID" value="MXQ50453.1"/>
    <property type="molecule type" value="Genomic_DNA"/>
</dbReference>
<proteinExistence type="predicted"/>
<protein>
    <submittedName>
        <fullName evidence="1">Uncharacterized protein</fullName>
    </submittedName>
</protein>
<comment type="caution">
    <text evidence="1">The sequence shown here is derived from an EMBL/GenBank/DDBJ whole genome shotgun (WGS) entry which is preliminary data.</text>
</comment>
<organism evidence="1 2">
    <name type="scientific">Salinicoccus hispanicus</name>
    <dbReference type="NCBI Taxonomy" id="157225"/>
    <lineage>
        <taxon>Bacteria</taxon>
        <taxon>Bacillati</taxon>
        <taxon>Bacillota</taxon>
        <taxon>Bacilli</taxon>
        <taxon>Bacillales</taxon>
        <taxon>Staphylococcaceae</taxon>
        <taxon>Salinicoccus</taxon>
    </lineage>
</organism>
<dbReference type="OrthoDB" id="2388470at2"/>
<evidence type="ECO:0000313" key="2">
    <source>
        <dbReference type="Proteomes" id="UP000436284"/>
    </source>
</evidence>
<accession>A0A6N8TXR9</accession>
<dbReference type="AlphaFoldDB" id="A0A6N8TXR9"/>
<sequence>MKTIIRSHALSDKHPSEILAHKDFSTPNLALPAMKKILNPEGEQFVAVNHWEETDPFLLSNIIIETIRMLDDADGFITDQIFEDGYHHINLQLVSELSKIVGARHLIAGPSFSRVPPFLQSRLLDELIDHDVSGAMYDLRGQDIGDYKMLQPLAKLKIHAKKRIAVIPVVSDEQQKNALLGSIPFDIVCISD</sequence>